<feature type="transmembrane region" description="Helical" evidence="6">
    <location>
        <begin position="129"/>
        <end position="148"/>
    </location>
</feature>
<proteinExistence type="predicted"/>
<evidence type="ECO:0000256" key="5">
    <source>
        <dbReference type="SAM" id="MobiDB-lite"/>
    </source>
</evidence>
<feature type="region of interest" description="Disordered" evidence="5">
    <location>
        <begin position="151"/>
        <end position="183"/>
    </location>
</feature>
<keyword evidence="9" id="KW-1185">Reference proteome</keyword>
<feature type="transmembrane region" description="Helical" evidence="6">
    <location>
        <begin position="256"/>
        <end position="275"/>
    </location>
</feature>
<evidence type="ECO:0000259" key="7">
    <source>
        <dbReference type="Pfam" id="PF00892"/>
    </source>
</evidence>
<dbReference type="Proteomes" id="UP001296104">
    <property type="component" value="Unassembled WGS sequence"/>
</dbReference>
<feature type="transmembrane region" description="Helical" evidence="6">
    <location>
        <begin position="37"/>
        <end position="55"/>
    </location>
</feature>
<dbReference type="PANTHER" id="PTHR22911">
    <property type="entry name" value="ACYL-MALONYL CONDENSING ENZYME-RELATED"/>
    <property type="match status" value="1"/>
</dbReference>
<evidence type="ECO:0000256" key="6">
    <source>
        <dbReference type="SAM" id="Phobius"/>
    </source>
</evidence>
<dbReference type="PANTHER" id="PTHR22911:SF6">
    <property type="entry name" value="SOLUTE CARRIER FAMILY 35 MEMBER G1"/>
    <property type="match status" value="1"/>
</dbReference>
<protein>
    <submittedName>
        <fullName evidence="8">Related to DUF6 domain</fullName>
    </submittedName>
</protein>
<accession>A0AAI9E890</accession>
<evidence type="ECO:0000256" key="3">
    <source>
        <dbReference type="ARBA" id="ARBA00022989"/>
    </source>
</evidence>
<name>A0AAI9E890_9PEZI</name>
<comment type="caution">
    <text evidence="8">The sequence shown here is derived from an EMBL/GenBank/DDBJ whole genome shotgun (WGS) entry which is preliminary data.</text>
</comment>
<evidence type="ECO:0000256" key="4">
    <source>
        <dbReference type="ARBA" id="ARBA00023136"/>
    </source>
</evidence>
<gene>
    <name evidence="8" type="ORF">LECACI_7A001911</name>
</gene>
<dbReference type="InterPro" id="IPR037185">
    <property type="entry name" value="EmrE-like"/>
</dbReference>
<feature type="region of interest" description="Disordered" evidence="5">
    <location>
        <begin position="333"/>
        <end position="379"/>
    </location>
</feature>
<comment type="subcellular location">
    <subcellularLocation>
        <location evidence="1">Membrane</location>
        <topology evidence="1">Multi-pass membrane protein</topology>
    </subcellularLocation>
</comment>
<dbReference type="SUPFAM" id="SSF103481">
    <property type="entry name" value="Multidrug resistance efflux transporter EmrE"/>
    <property type="match status" value="2"/>
</dbReference>
<feature type="transmembrane region" description="Helical" evidence="6">
    <location>
        <begin position="67"/>
        <end position="87"/>
    </location>
</feature>
<evidence type="ECO:0000313" key="9">
    <source>
        <dbReference type="Proteomes" id="UP001296104"/>
    </source>
</evidence>
<feature type="domain" description="EamA" evidence="7">
    <location>
        <begin position="29"/>
        <end position="139"/>
    </location>
</feature>
<sequence>MIYMLFAQFFGTLMNVTTRLLEVEGNKGKGLHPFQILFARMAITVVLASGYMAYAKTPSFPWGKLEVRWLLVARGFGGFFGVFGMYYSLLYLPLADATVITFLAPGLACWACSYFINEPFTRVERIGTLISLIGVIFIARPTTLFQAFQGSRSDPPPAGGTGDMAPSGNSKIPDSGSDASDYDSVTPTQRLAAVGIALLGVAGSVCAFTTIRWIGKRAHPLISVNYFAVWCTIISIVMQFALPNVGFLLPADLKEWGYLIFLGLCGFVMQFLLAAGLSHEKSSRATNMTYTQMLFALGADKLIFDHAPSILSIIGSTLILGSAIIVALQKGSGPTREATEGSRRTADEEAQRGLLGEDVEVGEDHDRTPLQDVSVRALR</sequence>
<evidence type="ECO:0000256" key="1">
    <source>
        <dbReference type="ARBA" id="ARBA00004141"/>
    </source>
</evidence>
<keyword evidence="2 6" id="KW-0812">Transmembrane</keyword>
<keyword evidence="4 6" id="KW-0472">Membrane</keyword>
<dbReference type="GO" id="GO:0016020">
    <property type="term" value="C:membrane"/>
    <property type="evidence" value="ECO:0007669"/>
    <property type="project" value="UniProtKB-SubCell"/>
</dbReference>
<reference evidence="8" key="1">
    <citation type="submission" date="2023-11" db="EMBL/GenBank/DDBJ databases">
        <authorList>
            <person name="Alioto T."/>
            <person name="Alioto T."/>
            <person name="Gomez Garrido J."/>
        </authorList>
    </citation>
    <scope>NUCLEOTIDE SEQUENCE</scope>
</reference>
<keyword evidence="3 6" id="KW-1133">Transmembrane helix</keyword>
<dbReference type="Pfam" id="PF00892">
    <property type="entry name" value="EamA"/>
    <property type="match status" value="2"/>
</dbReference>
<feature type="compositionally biased region" description="Basic and acidic residues" evidence="5">
    <location>
        <begin position="337"/>
        <end position="351"/>
    </location>
</feature>
<feature type="transmembrane region" description="Helical" evidence="6">
    <location>
        <begin position="226"/>
        <end position="250"/>
    </location>
</feature>
<dbReference type="EMBL" id="CAVMBE010000008">
    <property type="protein sequence ID" value="CAK3866681.1"/>
    <property type="molecule type" value="Genomic_DNA"/>
</dbReference>
<feature type="transmembrane region" description="Helical" evidence="6">
    <location>
        <begin position="191"/>
        <end position="214"/>
    </location>
</feature>
<feature type="domain" description="EamA" evidence="7">
    <location>
        <begin position="197"/>
        <end position="327"/>
    </location>
</feature>
<dbReference type="InterPro" id="IPR000620">
    <property type="entry name" value="EamA_dom"/>
</dbReference>
<evidence type="ECO:0000256" key="2">
    <source>
        <dbReference type="ARBA" id="ARBA00022692"/>
    </source>
</evidence>
<organism evidence="8 9">
    <name type="scientific">Lecanosticta acicola</name>
    <dbReference type="NCBI Taxonomy" id="111012"/>
    <lineage>
        <taxon>Eukaryota</taxon>
        <taxon>Fungi</taxon>
        <taxon>Dikarya</taxon>
        <taxon>Ascomycota</taxon>
        <taxon>Pezizomycotina</taxon>
        <taxon>Dothideomycetes</taxon>
        <taxon>Dothideomycetidae</taxon>
        <taxon>Mycosphaerellales</taxon>
        <taxon>Mycosphaerellaceae</taxon>
        <taxon>Lecanosticta</taxon>
    </lineage>
</organism>
<evidence type="ECO:0000313" key="8">
    <source>
        <dbReference type="EMBL" id="CAK3866681.1"/>
    </source>
</evidence>
<dbReference type="AlphaFoldDB" id="A0AAI9E890"/>